<accession>A0AAW4NWS9</accession>
<gene>
    <name evidence="1" type="ORF">IM880_04890</name>
</gene>
<protein>
    <submittedName>
        <fullName evidence="1">Uncharacterized protein</fullName>
    </submittedName>
</protein>
<evidence type="ECO:0000313" key="1">
    <source>
        <dbReference type="EMBL" id="MBW5891537.1"/>
    </source>
</evidence>
<reference evidence="1" key="1">
    <citation type="journal article" date="2021" name="bioRxiv">
        <title>Identification of Pectobacterium species isolated from the soft rot of tetecho (Neobuxbaumia tetetzo), a columnar cactus, and associated metagenomics.</title>
        <authorList>
            <person name="Vargas-Peralta D."/>
            <person name="Narvaez-Barragan D.A."/>
            <person name="de Sandozequi A."/>
            <person name="Romero-Gutierrez M.F."/>
            <person name="Segovia L."/>
            <person name="Martinez-Anaya C."/>
            <person name="Alcaraz L.D."/>
            <person name="de la Torre Almaraz R."/>
        </authorList>
    </citation>
    <scope>NUCLEOTIDE SEQUENCE</scope>
    <source>
        <strain evidence="1">A3</strain>
    </source>
</reference>
<dbReference type="RefSeq" id="WP_219678611.1">
    <property type="nucleotide sequence ID" value="NZ_JAESHX010000020.1"/>
</dbReference>
<evidence type="ECO:0000313" key="2">
    <source>
        <dbReference type="Proteomes" id="UP000696310"/>
    </source>
</evidence>
<comment type="caution">
    <text evidence="1">The sequence shown here is derived from an EMBL/GenBank/DDBJ whole genome shotgun (WGS) entry which is preliminary data.</text>
</comment>
<proteinExistence type="predicted"/>
<reference evidence="1" key="2">
    <citation type="submission" date="2021-01" db="EMBL/GenBank/DDBJ databases">
        <authorList>
            <person name="Vargas Peralta D."/>
        </authorList>
    </citation>
    <scope>NUCLEOTIDE SEQUENCE</scope>
    <source>
        <strain evidence="1">A3</strain>
    </source>
</reference>
<dbReference type="AlphaFoldDB" id="A0AAW4NWS9"/>
<dbReference type="EMBL" id="JAESHX010000020">
    <property type="protein sequence ID" value="MBW5891537.1"/>
    <property type="molecule type" value="Genomic_DNA"/>
</dbReference>
<name>A0AAW4NWS9_9GAMM</name>
<sequence>MKNGTVTIGILVLAGSLIAVTSYGTVLAGTPHTDHSSHQAVKATQKNMTKSSWEGFGIKVIREKDGIITVDGKPAALDESSKDAQVYSQGLNTLIFYKTGRVVLMRNGQFVGDLR</sequence>
<dbReference type="Proteomes" id="UP000696310">
    <property type="component" value="Unassembled WGS sequence"/>
</dbReference>
<organism evidence="1 2">
    <name type="scientific">Pectobacterium polaris</name>
    <dbReference type="NCBI Taxonomy" id="2042057"/>
    <lineage>
        <taxon>Bacteria</taxon>
        <taxon>Pseudomonadati</taxon>
        <taxon>Pseudomonadota</taxon>
        <taxon>Gammaproteobacteria</taxon>
        <taxon>Enterobacterales</taxon>
        <taxon>Pectobacteriaceae</taxon>
        <taxon>Pectobacterium</taxon>
    </lineage>
</organism>